<gene>
    <name evidence="2" type="ORF">GGR04_000156</name>
</gene>
<sequence length="400" mass="42446">MPDETHDALDFYMNLPTEHTIARLAGDAAYAPLPEGWFVGTTDLVDSTGEIARGRYKIVNTAAASVIAALSNALKGREFPFVFAGDGASFVLPGALAPLAARVLGSLVRFVADSFDMRLRTALVPVETIRAAGHEVRVARYGPSPDVAYAMFTGGGLAFAEARMKAGEFALPPGEAGERPDLSGLTCRFDEIPATRGVVLSLIVLPEGPADSAFAGLTQEILALADENPAGGNPLPKGGPPSPWRSASSEIERRLRSAARPNSMLDGRVATTARTFASTAMLRSGRRFGRFDAARYRRELVANSDFRKFDDGLRMTIDCTPALADRIEARLVRAEADGIARSGAFRQGASLMTCFVPSPTRSDHVHFLDGAGGGYARAAGVLKARDAARNGAPDRSDAQH</sequence>
<dbReference type="Proteomes" id="UP000542776">
    <property type="component" value="Unassembled WGS sequence"/>
</dbReference>
<dbReference type="InterPro" id="IPR021445">
    <property type="entry name" value="DUF3095"/>
</dbReference>
<dbReference type="AlphaFoldDB" id="A0A7W6H278"/>
<organism evidence="2 3">
    <name type="scientific">Aureimonas pseudogalii</name>
    <dbReference type="NCBI Taxonomy" id="1744844"/>
    <lineage>
        <taxon>Bacteria</taxon>
        <taxon>Pseudomonadati</taxon>
        <taxon>Pseudomonadota</taxon>
        <taxon>Alphaproteobacteria</taxon>
        <taxon>Hyphomicrobiales</taxon>
        <taxon>Aurantimonadaceae</taxon>
        <taxon>Aureimonas</taxon>
    </lineage>
</organism>
<evidence type="ECO:0000313" key="2">
    <source>
        <dbReference type="EMBL" id="MBB3996335.1"/>
    </source>
</evidence>
<protein>
    <recommendedName>
        <fullName evidence="4">Adenylate cyclase</fullName>
    </recommendedName>
</protein>
<name>A0A7W6H278_9HYPH</name>
<evidence type="ECO:0000256" key="1">
    <source>
        <dbReference type="SAM" id="MobiDB-lite"/>
    </source>
</evidence>
<dbReference type="Pfam" id="PF11294">
    <property type="entry name" value="DUF3095"/>
    <property type="match status" value="1"/>
</dbReference>
<dbReference type="EMBL" id="JACIEK010000001">
    <property type="protein sequence ID" value="MBB3996335.1"/>
    <property type="molecule type" value="Genomic_DNA"/>
</dbReference>
<proteinExistence type="predicted"/>
<accession>A0A7W6H278</accession>
<dbReference type="RefSeq" id="WP_183196894.1">
    <property type="nucleotide sequence ID" value="NZ_JACIEK010000001.1"/>
</dbReference>
<evidence type="ECO:0008006" key="4">
    <source>
        <dbReference type="Google" id="ProtNLM"/>
    </source>
</evidence>
<feature type="region of interest" description="Disordered" evidence="1">
    <location>
        <begin position="227"/>
        <end position="262"/>
    </location>
</feature>
<evidence type="ECO:0000313" key="3">
    <source>
        <dbReference type="Proteomes" id="UP000542776"/>
    </source>
</evidence>
<keyword evidence="3" id="KW-1185">Reference proteome</keyword>
<comment type="caution">
    <text evidence="2">The sequence shown here is derived from an EMBL/GenBank/DDBJ whole genome shotgun (WGS) entry which is preliminary data.</text>
</comment>
<reference evidence="2 3" key="1">
    <citation type="submission" date="2020-08" db="EMBL/GenBank/DDBJ databases">
        <title>Genomic Encyclopedia of Type Strains, Phase IV (KMG-IV): sequencing the most valuable type-strain genomes for metagenomic binning, comparative biology and taxonomic classification.</title>
        <authorList>
            <person name="Goeker M."/>
        </authorList>
    </citation>
    <scope>NUCLEOTIDE SEQUENCE [LARGE SCALE GENOMIC DNA]</scope>
    <source>
        <strain evidence="2 3">DSM 102238</strain>
    </source>
</reference>